<accession>A0A9E8CRT1</accession>
<protein>
    <submittedName>
        <fullName evidence="2">Flagellar protein FlaG</fullName>
    </submittedName>
</protein>
<gene>
    <name evidence="2" type="ORF">NWE54_12540</name>
</gene>
<keyword evidence="2" id="KW-0966">Cell projection</keyword>
<feature type="compositionally biased region" description="Basic and acidic residues" evidence="1">
    <location>
        <begin position="53"/>
        <end position="71"/>
    </location>
</feature>
<feature type="region of interest" description="Disordered" evidence="1">
    <location>
        <begin position="1"/>
        <end position="21"/>
    </location>
</feature>
<sequence>MDFGNAPRLAAVTGAPPVSRADVTAQAGSVAVELPPEKTVQSAPAGSAVNVEVRAETRDAQSRANGERRAQANDQNNRAAARTADDTVERKLIIDPQTRAIVLQKKDPHTGETISQLPDEVLLKLRAYSRELTERARESAEAHHQVERTA</sequence>
<name>A0A9E8CRT1_9HYPH</name>
<dbReference type="SUPFAM" id="SSF160214">
    <property type="entry name" value="FlaG-like"/>
    <property type="match status" value="1"/>
</dbReference>
<keyword evidence="2" id="KW-0969">Cilium</keyword>
<dbReference type="InterPro" id="IPR035924">
    <property type="entry name" value="FlaG-like_sf"/>
</dbReference>
<dbReference type="AlphaFoldDB" id="A0A9E8CRT1"/>
<feature type="region of interest" description="Disordered" evidence="1">
    <location>
        <begin position="35"/>
        <end position="86"/>
    </location>
</feature>
<evidence type="ECO:0000313" key="2">
    <source>
        <dbReference type="EMBL" id="UZF89549.1"/>
    </source>
</evidence>
<reference evidence="2" key="1">
    <citation type="submission" date="2022-08" db="EMBL/GenBank/DDBJ databases">
        <title>Complete Genome Sequences of 2 Bosea sp. soil isolates.</title>
        <authorList>
            <person name="Alvarez Arevalo M."/>
            <person name="Sterndorff E.B."/>
            <person name="Faurdal D."/>
            <person name="Joergensen T.S."/>
            <person name="Weber T."/>
        </authorList>
    </citation>
    <scope>NUCLEOTIDE SEQUENCE</scope>
    <source>
        <strain evidence="2">NBC_00436</strain>
    </source>
</reference>
<evidence type="ECO:0000256" key="1">
    <source>
        <dbReference type="SAM" id="MobiDB-lite"/>
    </source>
</evidence>
<dbReference type="EMBL" id="CP102774">
    <property type="protein sequence ID" value="UZF89549.1"/>
    <property type="molecule type" value="Genomic_DNA"/>
</dbReference>
<organism evidence="2">
    <name type="scientific">Bosea sp. NBC_00436</name>
    <dbReference type="NCBI Taxonomy" id="2969620"/>
    <lineage>
        <taxon>Bacteria</taxon>
        <taxon>Pseudomonadati</taxon>
        <taxon>Pseudomonadota</taxon>
        <taxon>Alphaproteobacteria</taxon>
        <taxon>Hyphomicrobiales</taxon>
        <taxon>Boseaceae</taxon>
        <taxon>Bosea</taxon>
    </lineage>
</organism>
<proteinExistence type="predicted"/>
<feature type="compositionally biased region" description="Low complexity" evidence="1">
    <location>
        <begin position="72"/>
        <end position="82"/>
    </location>
</feature>
<keyword evidence="2" id="KW-0282">Flagellum</keyword>